<dbReference type="InterPro" id="IPR036955">
    <property type="entry name" value="AP2/ERF_dom_sf"/>
</dbReference>
<name>A0A8T2T0C4_CERRI</name>
<dbReference type="PRINTS" id="PR00367">
    <property type="entry name" value="ETHRSPELEMNT"/>
</dbReference>
<dbReference type="Proteomes" id="UP000825935">
    <property type="component" value="Chromosome 16"/>
</dbReference>
<evidence type="ECO:0000256" key="2">
    <source>
        <dbReference type="ARBA" id="ARBA00023015"/>
    </source>
</evidence>
<evidence type="ECO:0000256" key="3">
    <source>
        <dbReference type="ARBA" id="ARBA00023125"/>
    </source>
</evidence>
<dbReference type="CDD" id="cd00018">
    <property type="entry name" value="AP2"/>
    <property type="match status" value="1"/>
</dbReference>
<dbReference type="OrthoDB" id="1918918at2759"/>
<protein>
    <recommendedName>
        <fullName evidence="9">AP2/ERF domain-containing protein</fullName>
    </recommendedName>
</protein>
<evidence type="ECO:0000256" key="1">
    <source>
        <dbReference type="ARBA" id="ARBA00004123"/>
    </source>
</evidence>
<evidence type="ECO:0000259" key="9">
    <source>
        <dbReference type="PROSITE" id="PS51032"/>
    </source>
</evidence>
<proteinExistence type="inferred from homology"/>
<dbReference type="InterPro" id="IPR051032">
    <property type="entry name" value="AP2/ERF_TF_ERF_subfamily"/>
</dbReference>
<evidence type="ECO:0000256" key="5">
    <source>
        <dbReference type="ARBA" id="ARBA00023163"/>
    </source>
</evidence>
<comment type="caution">
    <text evidence="10">The sequence shown here is derived from an EMBL/GenBank/DDBJ whole genome shotgun (WGS) entry which is preliminary data.</text>
</comment>
<keyword evidence="2" id="KW-0805">Transcription regulation</keyword>
<dbReference type="FunFam" id="3.30.730.10:FF:000001">
    <property type="entry name" value="Ethylene-responsive transcription factor 2"/>
    <property type="match status" value="1"/>
</dbReference>
<dbReference type="PANTHER" id="PTHR31985:SF273">
    <property type="entry name" value="ETHYLENE-RESPONSIVE TRANSCRIPTION FACTOR ERF017"/>
    <property type="match status" value="1"/>
</dbReference>
<dbReference type="SMART" id="SM00380">
    <property type="entry name" value="AP2"/>
    <property type="match status" value="1"/>
</dbReference>
<evidence type="ECO:0000256" key="7">
    <source>
        <dbReference type="ARBA" id="ARBA00024343"/>
    </source>
</evidence>
<keyword evidence="11" id="KW-1185">Reference proteome</keyword>
<comment type="subcellular location">
    <subcellularLocation>
        <location evidence="1">Nucleus</location>
    </subcellularLocation>
</comment>
<evidence type="ECO:0000256" key="8">
    <source>
        <dbReference type="SAM" id="MobiDB-lite"/>
    </source>
</evidence>
<keyword evidence="4" id="KW-0010">Activator</keyword>
<reference evidence="10" key="1">
    <citation type="submission" date="2021-08" db="EMBL/GenBank/DDBJ databases">
        <title>WGS assembly of Ceratopteris richardii.</title>
        <authorList>
            <person name="Marchant D.B."/>
            <person name="Chen G."/>
            <person name="Jenkins J."/>
            <person name="Shu S."/>
            <person name="Leebens-Mack J."/>
            <person name="Grimwood J."/>
            <person name="Schmutz J."/>
            <person name="Soltis P."/>
            <person name="Soltis D."/>
            <person name="Chen Z.-H."/>
        </authorList>
    </citation>
    <scope>NUCLEOTIDE SEQUENCE</scope>
    <source>
        <strain evidence="10">Whitten #5841</strain>
        <tissue evidence="10">Leaf</tissue>
    </source>
</reference>
<comment type="similarity">
    <text evidence="7">Belongs to the AP2/ERF transcription factor family. ERF subfamily.</text>
</comment>
<gene>
    <name evidence="10" type="ORF">KP509_16G002100</name>
</gene>
<evidence type="ECO:0000256" key="6">
    <source>
        <dbReference type="ARBA" id="ARBA00023242"/>
    </source>
</evidence>
<dbReference type="InterPro" id="IPR001471">
    <property type="entry name" value="AP2/ERF_dom"/>
</dbReference>
<evidence type="ECO:0000313" key="10">
    <source>
        <dbReference type="EMBL" id="KAH7387045.1"/>
    </source>
</evidence>
<keyword evidence="6" id="KW-0539">Nucleus</keyword>
<dbReference type="EMBL" id="CM035421">
    <property type="protein sequence ID" value="KAH7387045.1"/>
    <property type="molecule type" value="Genomic_DNA"/>
</dbReference>
<dbReference type="GO" id="GO:0003677">
    <property type="term" value="F:DNA binding"/>
    <property type="evidence" value="ECO:0007669"/>
    <property type="project" value="UniProtKB-KW"/>
</dbReference>
<feature type="compositionally biased region" description="Low complexity" evidence="8">
    <location>
        <begin position="146"/>
        <end position="161"/>
    </location>
</feature>
<dbReference type="AlphaFoldDB" id="A0A8T2T0C4"/>
<accession>A0A8T2T0C4</accession>
<organism evidence="10 11">
    <name type="scientific">Ceratopteris richardii</name>
    <name type="common">Triangle waterfern</name>
    <dbReference type="NCBI Taxonomy" id="49495"/>
    <lineage>
        <taxon>Eukaryota</taxon>
        <taxon>Viridiplantae</taxon>
        <taxon>Streptophyta</taxon>
        <taxon>Embryophyta</taxon>
        <taxon>Tracheophyta</taxon>
        <taxon>Polypodiopsida</taxon>
        <taxon>Polypodiidae</taxon>
        <taxon>Polypodiales</taxon>
        <taxon>Pteridineae</taxon>
        <taxon>Pteridaceae</taxon>
        <taxon>Parkerioideae</taxon>
        <taxon>Ceratopteris</taxon>
    </lineage>
</organism>
<dbReference type="GO" id="GO:0003700">
    <property type="term" value="F:DNA-binding transcription factor activity"/>
    <property type="evidence" value="ECO:0007669"/>
    <property type="project" value="InterPro"/>
</dbReference>
<evidence type="ECO:0000313" key="11">
    <source>
        <dbReference type="Proteomes" id="UP000825935"/>
    </source>
</evidence>
<sequence length="270" mass="29033">MVAKLRAAKRRPADGEAATSASLASAFSSTSTRRFKGVRMRSWGKWVSEIRLPNTRARLWLGSFATAEQAARAFDVAVVCLRGRSAPLNFPDSPPIYAPLGLSHHQIQELATAAASAAAVPDPSNVTKSEPSSNSLKSDYDNTHCSSSAPSSRASSTTSPRLSDSTSSLFAVSEASTSAESCTTPYQDTNSLESFLRLNGNAETPQTVPQVGLSVALGYPYDEEVRLEELLSSSSLSFYWSWEQQLKLLSLPSPPEDDAPSMVEPALWQL</sequence>
<keyword evidence="5" id="KW-0804">Transcription</keyword>
<feature type="region of interest" description="Disordered" evidence="8">
    <location>
        <begin position="113"/>
        <end position="164"/>
    </location>
</feature>
<dbReference type="SUPFAM" id="SSF54171">
    <property type="entry name" value="DNA-binding domain"/>
    <property type="match status" value="1"/>
</dbReference>
<dbReference type="GO" id="GO:0005634">
    <property type="term" value="C:nucleus"/>
    <property type="evidence" value="ECO:0007669"/>
    <property type="project" value="UniProtKB-SubCell"/>
</dbReference>
<keyword evidence="3" id="KW-0238">DNA-binding</keyword>
<dbReference type="InterPro" id="IPR016177">
    <property type="entry name" value="DNA-bd_dom_sf"/>
</dbReference>
<feature type="domain" description="AP2/ERF" evidence="9">
    <location>
        <begin position="34"/>
        <end position="91"/>
    </location>
</feature>
<evidence type="ECO:0000256" key="4">
    <source>
        <dbReference type="ARBA" id="ARBA00023159"/>
    </source>
</evidence>
<feature type="compositionally biased region" description="Polar residues" evidence="8">
    <location>
        <begin position="124"/>
        <end position="137"/>
    </location>
</feature>
<dbReference type="PANTHER" id="PTHR31985">
    <property type="entry name" value="ETHYLENE-RESPONSIVE TRANSCRIPTION FACTOR ERF042-RELATED"/>
    <property type="match status" value="1"/>
</dbReference>
<dbReference type="Gene3D" id="3.30.730.10">
    <property type="entry name" value="AP2/ERF domain"/>
    <property type="match status" value="1"/>
</dbReference>
<dbReference type="Pfam" id="PF00847">
    <property type="entry name" value="AP2"/>
    <property type="match status" value="1"/>
</dbReference>
<dbReference type="PROSITE" id="PS51032">
    <property type="entry name" value="AP2_ERF"/>
    <property type="match status" value="1"/>
</dbReference>